<evidence type="ECO:0000313" key="3">
    <source>
        <dbReference type="Proteomes" id="UP000267268"/>
    </source>
</evidence>
<keyword evidence="1" id="KW-1133">Transmembrane helix</keyword>
<dbReference type="KEGG" id="fll:EI427_02235"/>
<keyword evidence="3" id="KW-1185">Reference proteome</keyword>
<keyword evidence="1" id="KW-0812">Transmembrane</keyword>
<dbReference type="AlphaFoldDB" id="A0A3S9NZ14"/>
<dbReference type="OrthoDB" id="975709at2"/>
<dbReference type="EMBL" id="CP034562">
    <property type="protein sequence ID" value="AZQ61076.1"/>
    <property type="molecule type" value="Genomic_DNA"/>
</dbReference>
<dbReference type="Proteomes" id="UP000267268">
    <property type="component" value="Chromosome 1"/>
</dbReference>
<evidence type="ECO:0000313" key="2">
    <source>
        <dbReference type="EMBL" id="AZQ61076.1"/>
    </source>
</evidence>
<evidence type="ECO:0000256" key="1">
    <source>
        <dbReference type="SAM" id="Phobius"/>
    </source>
</evidence>
<accession>A0A3S9NZ14</accession>
<name>A0A3S9NZ14_9BACT</name>
<proteinExistence type="predicted"/>
<organism evidence="2 3">
    <name type="scientific">Flammeovirga pectinis</name>
    <dbReference type="NCBI Taxonomy" id="2494373"/>
    <lineage>
        <taxon>Bacteria</taxon>
        <taxon>Pseudomonadati</taxon>
        <taxon>Bacteroidota</taxon>
        <taxon>Cytophagia</taxon>
        <taxon>Cytophagales</taxon>
        <taxon>Flammeovirgaceae</taxon>
        <taxon>Flammeovirga</taxon>
    </lineage>
</organism>
<sequence length="372" mass="43391">MKNNFSGDSVKHNLKYLFLLLSIPTVLGICSFSIFSGDWNGILLITKQGDEYLAFLDKLESTEDVTIVTYINNNRTEYAINSISDVTRLKFKKSDDGYIAVKQGKQIVSSVRLNQIQDMNTKQFNSRVQKAKDATPVEQQQVVFVEPEPKKDQIEVVTIVEEEITVTEVPDEKIEEETVEEESVAAVAGISTYEIFLVNNHYKHSVKNVEDIKSRDDLSKEIVKEAILLEEQYEIVNDYYSWLHLKDKEKGDHYAFDGEYLFEIDEKYFELKHSDKYLLKVYRDEHDIRVKPHNKKWMGIYYQDILVSEFKSTKGFEFSKLDEDNFMIKIEKHVYKVNCSRTYITIRKDGKIIEQFNTNSFKKEPAPVFPAN</sequence>
<reference evidence="2 3" key="1">
    <citation type="submission" date="2018-12" db="EMBL/GenBank/DDBJ databases">
        <title>Flammeovirga pectinis sp. nov., isolated from the gut of the Korean scallop, Patinopecten yessoensis.</title>
        <authorList>
            <person name="Bae J.-W."/>
            <person name="Jeong Y.-S."/>
            <person name="Kang W."/>
        </authorList>
    </citation>
    <scope>NUCLEOTIDE SEQUENCE [LARGE SCALE GENOMIC DNA]</scope>
    <source>
        <strain evidence="2 3">L12M1</strain>
    </source>
</reference>
<protein>
    <submittedName>
        <fullName evidence="2">Uncharacterized protein</fullName>
    </submittedName>
</protein>
<gene>
    <name evidence="2" type="ORF">EI427_02235</name>
</gene>
<feature type="transmembrane region" description="Helical" evidence="1">
    <location>
        <begin position="16"/>
        <end position="35"/>
    </location>
</feature>
<dbReference type="RefSeq" id="WP_126611149.1">
    <property type="nucleotide sequence ID" value="NZ_CP034562.1"/>
</dbReference>
<keyword evidence="1" id="KW-0472">Membrane</keyword>